<dbReference type="Proteomes" id="UP001208794">
    <property type="component" value="Unassembled WGS sequence"/>
</dbReference>
<protein>
    <submittedName>
        <fullName evidence="2">tRNA (5-methylaminomethyl-2-thiouridine)(34)-methyltransferase MnmD</fullName>
    </submittedName>
</protein>
<accession>A0ABT3M8W3</accession>
<dbReference type="InterPro" id="IPR008471">
    <property type="entry name" value="MnmC-like_methylTransf"/>
</dbReference>
<reference evidence="2 3" key="1">
    <citation type="submission" date="2022-06" db="EMBL/GenBank/DDBJ databases">
        <title>Leptospira isolates from biofilms formed at urban environments.</title>
        <authorList>
            <person name="Ribeiro P.S."/>
            <person name="Sousa T."/>
            <person name="Carvalho N."/>
            <person name="Aburjaile F."/>
            <person name="Neves F."/>
            <person name="Oliveira D."/>
            <person name="Blanco L."/>
            <person name="Lima J."/>
            <person name="Costa F."/>
            <person name="Brenig B."/>
            <person name="Soares S."/>
            <person name="Ramos R."/>
            <person name="Goes-Neto A."/>
            <person name="Matiuzzi M."/>
            <person name="Azevedo V."/>
            <person name="Ristow P."/>
        </authorList>
    </citation>
    <scope>NUCLEOTIDE SEQUENCE [LARGE SCALE GENOMIC DNA]</scope>
    <source>
        <strain evidence="2 3">VSF14</strain>
    </source>
</reference>
<evidence type="ECO:0000313" key="2">
    <source>
        <dbReference type="EMBL" id="MCW7504833.1"/>
    </source>
</evidence>
<keyword evidence="3" id="KW-1185">Reference proteome</keyword>
<gene>
    <name evidence="2" type="primary">mnmD</name>
    <name evidence="2" type="ORF">ND855_11925</name>
</gene>
<dbReference type="NCBIfam" id="NF033855">
    <property type="entry name" value="tRNA_MNMC2"/>
    <property type="match status" value="1"/>
</dbReference>
<dbReference type="EMBL" id="JAMQPR010000001">
    <property type="protein sequence ID" value="MCW7504833.1"/>
    <property type="molecule type" value="Genomic_DNA"/>
</dbReference>
<evidence type="ECO:0000313" key="3">
    <source>
        <dbReference type="Proteomes" id="UP001208794"/>
    </source>
</evidence>
<dbReference type="Pfam" id="PF05430">
    <property type="entry name" value="Methyltransf_30"/>
    <property type="match status" value="1"/>
</dbReference>
<dbReference type="PANTHER" id="PTHR39963">
    <property type="entry name" value="SLL0983 PROTEIN"/>
    <property type="match status" value="1"/>
</dbReference>
<evidence type="ECO:0000259" key="1">
    <source>
        <dbReference type="Pfam" id="PF05430"/>
    </source>
</evidence>
<dbReference type="RefSeq" id="WP_265358511.1">
    <property type="nucleotide sequence ID" value="NZ_JAMQPR010000001.1"/>
</dbReference>
<comment type="caution">
    <text evidence="2">The sequence shown here is derived from an EMBL/GenBank/DDBJ whole genome shotgun (WGS) entry which is preliminary data.</text>
</comment>
<dbReference type="Gene3D" id="3.40.50.150">
    <property type="entry name" value="Vaccinia Virus protein VP39"/>
    <property type="match status" value="1"/>
</dbReference>
<feature type="domain" description="MnmC-like methyltransferase" evidence="1">
    <location>
        <begin position="150"/>
        <end position="243"/>
    </location>
</feature>
<proteinExistence type="predicted"/>
<organism evidence="2 3">
    <name type="scientific">Leptospira paudalimensis</name>
    <dbReference type="NCBI Taxonomy" id="2950024"/>
    <lineage>
        <taxon>Bacteria</taxon>
        <taxon>Pseudomonadati</taxon>
        <taxon>Spirochaetota</taxon>
        <taxon>Spirochaetia</taxon>
        <taxon>Leptospirales</taxon>
        <taxon>Leptospiraceae</taxon>
        <taxon>Leptospira</taxon>
    </lineage>
</organism>
<sequence>MDPNNHKFGIEIKDGVPVSLSFDDVYFSKEGGWEESRYVFVEGNQIPSRLSASETKLLSIGELGFGTGLNVFVTLDLWLGAENPTSLEYFSLEGYPLTKETLLTLNHSFPDKPLWTKPLLESYEEQFQKWEMDPNQKEWKTEFPHPNGKAKFQVHLFFGDVSECLNEFPIIDFWYLDGFSPNKNPKMWSEDTLSQLRNHSKTGTRFATFTAAGFIRRNLEILGFHIQKQKGFGKKREMLTGVLRSSS</sequence>
<name>A0ABT3M8W3_9LEPT</name>
<dbReference type="InterPro" id="IPR029063">
    <property type="entry name" value="SAM-dependent_MTases_sf"/>
</dbReference>
<dbReference type="PANTHER" id="PTHR39963:SF1">
    <property type="entry name" value="MNMC-LIKE METHYLTRANSFERASE DOMAIN-CONTAINING PROTEIN"/>
    <property type="match status" value="1"/>
</dbReference>
<dbReference type="InterPro" id="IPR047785">
    <property type="entry name" value="tRNA_MNMC2"/>
</dbReference>